<feature type="non-terminal residue" evidence="1">
    <location>
        <position position="1"/>
    </location>
</feature>
<organism evidence="1">
    <name type="scientific">marine metagenome</name>
    <dbReference type="NCBI Taxonomy" id="408172"/>
    <lineage>
        <taxon>unclassified sequences</taxon>
        <taxon>metagenomes</taxon>
        <taxon>ecological metagenomes</taxon>
    </lineage>
</organism>
<accession>A0A382X5I6</accession>
<name>A0A382X5I6_9ZZZZ</name>
<dbReference type="EMBL" id="UINC01164834">
    <property type="protein sequence ID" value="SVD65885.1"/>
    <property type="molecule type" value="Genomic_DNA"/>
</dbReference>
<protein>
    <submittedName>
        <fullName evidence="1">Uncharacterized protein</fullName>
    </submittedName>
</protein>
<feature type="non-terminal residue" evidence="1">
    <location>
        <position position="31"/>
    </location>
</feature>
<evidence type="ECO:0000313" key="1">
    <source>
        <dbReference type="EMBL" id="SVD65885.1"/>
    </source>
</evidence>
<dbReference type="AlphaFoldDB" id="A0A382X5I6"/>
<proteinExistence type="predicted"/>
<sequence>WLRRRPISGRPISTRERLAKPRWRPFIGLPS</sequence>
<reference evidence="1" key="1">
    <citation type="submission" date="2018-05" db="EMBL/GenBank/DDBJ databases">
        <authorList>
            <person name="Lanie J.A."/>
            <person name="Ng W.-L."/>
            <person name="Kazmierczak K.M."/>
            <person name="Andrzejewski T.M."/>
            <person name="Davidsen T.M."/>
            <person name="Wayne K.J."/>
            <person name="Tettelin H."/>
            <person name="Glass J.I."/>
            <person name="Rusch D."/>
            <person name="Podicherti R."/>
            <person name="Tsui H.-C.T."/>
            <person name="Winkler M.E."/>
        </authorList>
    </citation>
    <scope>NUCLEOTIDE SEQUENCE</scope>
</reference>
<gene>
    <name evidence="1" type="ORF">METZ01_LOCUS418739</name>
</gene>